<comment type="caution">
    <text evidence="1">The sequence shown here is derived from an EMBL/GenBank/DDBJ whole genome shotgun (WGS) entry which is preliminary data.</text>
</comment>
<organism evidence="1 2">
    <name type="scientific">Clitoria ternatea</name>
    <name type="common">Butterfly pea</name>
    <dbReference type="NCBI Taxonomy" id="43366"/>
    <lineage>
        <taxon>Eukaryota</taxon>
        <taxon>Viridiplantae</taxon>
        <taxon>Streptophyta</taxon>
        <taxon>Embryophyta</taxon>
        <taxon>Tracheophyta</taxon>
        <taxon>Spermatophyta</taxon>
        <taxon>Magnoliopsida</taxon>
        <taxon>eudicotyledons</taxon>
        <taxon>Gunneridae</taxon>
        <taxon>Pentapetalae</taxon>
        <taxon>rosids</taxon>
        <taxon>fabids</taxon>
        <taxon>Fabales</taxon>
        <taxon>Fabaceae</taxon>
        <taxon>Papilionoideae</taxon>
        <taxon>50 kb inversion clade</taxon>
        <taxon>NPAAA clade</taxon>
        <taxon>indigoferoid/millettioid clade</taxon>
        <taxon>Phaseoleae</taxon>
        <taxon>Clitoria</taxon>
    </lineage>
</organism>
<sequence length="95" mass="10699">MIMLKGIEDNWGNCGRGHHVCVQLILNKSSSHIPPRVTNPFPLKPFKLKRHNAPCMSPYFCVDAHHVHPNALNSCPCPYTIVHSLSLLLLPHTKQ</sequence>
<reference evidence="1 2" key="1">
    <citation type="submission" date="2024-01" db="EMBL/GenBank/DDBJ databases">
        <title>The genomes of 5 underutilized Papilionoideae crops provide insights into root nodulation and disease resistance.</title>
        <authorList>
            <person name="Yuan L."/>
        </authorList>
    </citation>
    <scope>NUCLEOTIDE SEQUENCE [LARGE SCALE GENOMIC DNA]</scope>
    <source>
        <strain evidence="1">LY-2023</strain>
        <tissue evidence="1">Leaf</tissue>
    </source>
</reference>
<dbReference type="Proteomes" id="UP001359559">
    <property type="component" value="Unassembled WGS sequence"/>
</dbReference>
<evidence type="ECO:0000313" key="1">
    <source>
        <dbReference type="EMBL" id="KAK7284075.1"/>
    </source>
</evidence>
<keyword evidence="2" id="KW-1185">Reference proteome</keyword>
<dbReference type="EMBL" id="JAYKXN010000005">
    <property type="protein sequence ID" value="KAK7284075.1"/>
    <property type="molecule type" value="Genomic_DNA"/>
</dbReference>
<accession>A0AAN9P2R5</accession>
<name>A0AAN9P2R5_CLITE</name>
<protein>
    <submittedName>
        <fullName evidence="1">Uncharacterized protein</fullName>
    </submittedName>
</protein>
<evidence type="ECO:0000313" key="2">
    <source>
        <dbReference type="Proteomes" id="UP001359559"/>
    </source>
</evidence>
<gene>
    <name evidence="1" type="ORF">RJT34_18812</name>
</gene>
<proteinExistence type="predicted"/>
<dbReference type="AlphaFoldDB" id="A0AAN9P2R5"/>